<dbReference type="SUPFAM" id="SSF50475">
    <property type="entry name" value="FMN-binding split barrel"/>
    <property type="match status" value="1"/>
</dbReference>
<keyword evidence="2" id="KW-1185">Reference proteome</keyword>
<comment type="caution">
    <text evidence="1">The sequence shown here is derived from an EMBL/GenBank/DDBJ whole genome shotgun (WGS) entry which is preliminary data.</text>
</comment>
<evidence type="ECO:0000313" key="1">
    <source>
        <dbReference type="EMBL" id="MEY8661607.1"/>
    </source>
</evidence>
<name>A0ABV4DPB4_9LACO</name>
<accession>A0ABV4DPB4</accession>
<organism evidence="1 2">
    <name type="scientific">Ligilactobacillus faecis</name>
    <dbReference type="NCBI Taxonomy" id="762833"/>
    <lineage>
        <taxon>Bacteria</taxon>
        <taxon>Bacillati</taxon>
        <taxon>Bacillota</taxon>
        <taxon>Bacilli</taxon>
        <taxon>Lactobacillales</taxon>
        <taxon>Lactobacillaceae</taxon>
        <taxon>Ligilactobacillus</taxon>
    </lineage>
</organism>
<dbReference type="InterPro" id="IPR012349">
    <property type="entry name" value="Split_barrel_FMN-bd"/>
</dbReference>
<protein>
    <submittedName>
        <fullName evidence="1">Pyridoxamine 5'-phosphate oxidase family protein</fullName>
    </submittedName>
</protein>
<proteinExistence type="predicted"/>
<reference evidence="1 2" key="1">
    <citation type="submission" date="2024-03" db="EMBL/GenBank/DDBJ databases">
        <title>Mouse gut bacterial collection (mGBC) of GemPharmatech.</title>
        <authorList>
            <person name="He Y."/>
            <person name="Dong L."/>
            <person name="Wu D."/>
            <person name="Gao X."/>
            <person name="Lin Z."/>
        </authorList>
    </citation>
    <scope>NUCLEOTIDE SEQUENCE [LARGE SCALE GENOMIC DNA]</scope>
    <source>
        <strain evidence="1 2">15-30</strain>
    </source>
</reference>
<dbReference type="Proteomes" id="UP001565236">
    <property type="component" value="Unassembled WGS sequence"/>
</dbReference>
<dbReference type="EMBL" id="JBCLUF010000004">
    <property type="protein sequence ID" value="MEY8661607.1"/>
    <property type="molecule type" value="Genomic_DNA"/>
</dbReference>
<dbReference type="Gene3D" id="2.30.110.10">
    <property type="entry name" value="Electron Transport, Fmn-binding Protein, Chain A"/>
    <property type="match status" value="1"/>
</dbReference>
<dbReference type="RefSeq" id="WP_369940594.1">
    <property type="nucleotide sequence ID" value="NZ_JBCLUF010000004.1"/>
</dbReference>
<gene>
    <name evidence="1" type="ORF">AALT52_01670</name>
</gene>
<evidence type="ECO:0000313" key="2">
    <source>
        <dbReference type="Proteomes" id="UP001565236"/>
    </source>
</evidence>
<sequence>MDKKFLEVLQHEGPVTMITLKARPVNVVSTWMSYLKVDPENELLYAPAAGMRSIENDFQTDQTLLLTFGSKEVEGTVGPGAGFYVTGQGSFLESGPIYAEFKQKFPWVRKVLQVKITKIEQKI</sequence>